<dbReference type="OrthoDB" id="3918422at2759"/>
<comment type="caution">
    <text evidence="2">The sequence shown here is derived from an EMBL/GenBank/DDBJ whole genome shotgun (WGS) entry which is preliminary data.</text>
</comment>
<evidence type="ECO:0000256" key="1">
    <source>
        <dbReference type="SAM" id="MobiDB-lite"/>
    </source>
</evidence>
<gene>
    <name evidence="2" type="ORF">KCV03_g9065</name>
</gene>
<dbReference type="AlphaFoldDB" id="A0A9P8GBE7"/>
<sequence>MTTPITSICALCAINELLDIPERICCNAKTEQGHNVSCSTCFLDGNQHLCLLYFNRLMTLKHNSEAEFSERLEEFQVIVFYHLAILETTSPPVKTWALDMPAETFAGAPILVKFGKGIPCEISDDLDSEQDGSSHTNATSSDADPTIECATTEFGSPAQSNIDELEYFVLDHFNH</sequence>
<dbReference type="EMBL" id="JAHFYH010000102">
    <property type="protein sequence ID" value="KAH0213082.1"/>
    <property type="molecule type" value="Genomic_DNA"/>
</dbReference>
<protein>
    <submittedName>
        <fullName evidence="2">Uncharacterized protein</fullName>
    </submittedName>
</protein>
<organism evidence="2 3">
    <name type="scientific">Aureobasidium melanogenum</name>
    <name type="common">Aureobasidium pullulans var. melanogenum</name>
    <dbReference type="NCBI Taxonomy" id="46634"/>
    <lineage>
        <taxon>Eukaryota</taxon>
        <taxon>Fungi</taxon>
        <taxon>Dikarya</taxon>
        <taxon>Ascomycota</taxon>
        <taxon>Pezizomycotina</taxon>
        <taxon>Dothideomycetes</taxon>
        <taxon>Dothideomycetidae</taxon>
        <taxon>Dothideales</taxon>
        <taxon>Saccotheciaceae</taxon>
        <taxon>Aureobasidium</taxon>
    </lineage>
</organism>
<reference evidence="2" key="1">
    <citation type="journal article" date="2021" name="J Fungi (Basel)">
        <title>Virulence traits and population genomics of the black yeast Aureobasidium melanogenum.</title>
        <authorList>
            <person name="Cernosa A."/>
            <person name="Sun X."/>
            <person name="Gostincar C."/>
            <person name="Fang C."/>
            <person name="Gunde-Cimerman N."/>
            <person name="Song Z."/>
        </authorList>
    </citation>
    <scope>NUCLEOTIDE SEQUENCE</scope>
    <source>
        <strain evidence="2">EXF-8016</strain>
    </source>
</reference>
<feature type="region of interest" description="Disordered" evidence="1">
    <location>
        <begin position="125"/>
        <end position="146"/>
    </location>
</feature>
<evidence type="ECO:0000313" key="2">
    <source>
        <dbReference type="EMBL" id="KAH0213082.1"/>
    </source>
</evidence>
<proteinExistence type="predicted"/>
<dbReference type="Proteomes" id="UP000767238">
    <property type="component" value="Unassembled WGS sequence"/>
</dbReference>
<feature type="compositionally biased region" description="Polar residues" evidence="1">
    <location>
        <begin position="131"/>
        <end position="143"/>
    </location>
</feature>
<name>A0A9P8GBE7_AURME</name>
<evidence type="ECO:0000313" key="3">
    <source>
        <dbReference type="Proteomes" id="UP000767238"/>
    </source>
</evidence>
<feature type="non-terminal residue" evidence="2">
    <location>
        <position position="175"/>
    </location>
</feature>
<reference evidence="2" key="2">
    <citation type="submission" date="2021-08" db="EMBL/GenBank/DDBJ databases">
        <authorList>
            <person name="Gostincar C."/>
            <person name="Sun X."/>
            <person name="Song Z."/>
            <person name="Gunde-Cimerman N."/>
        </authorList>
    </citation>
    <scope>NUCLEOTIDE SEQUENCE</scope>
    <source>
        <strain evidence="2">EXF-8016</strain>
    </source>
</reference>
<accession>A0A9P8GBE7</accession>